<feature type="region of interest" description="Disordered" evidence="1">
    <location>
        <begin position="128"/>
        <end position="162"/>
    </location>
</feature>
<dbReference type="InterPro" id="IPR053217">
    <property type="entry name" value="ACC_Biotin_Carrier"/>
</dbReference>
<dbReference type="Proteomes" id="UP000826271">
    <property type="component" value="Unassembled WGS sequence"/>
</dbReference>
<accession>A0AAV6XIL0</accession>
<organism evidence="2 3">
    <name type="scientific">Buddleja alternifolia</name>
    <dbReference type="NCBI Taxonomy" id="168488"/>
    <lineage>
        <taxon>Eukaryota</taxon>
        <taxon>Viridiplantae</taxon>
        <taxon>Streptophyta</taxon>
        <taxon>Embryophyta</taxon>
        <taxon>Tracheophyta</taxon>
        <taxon>Spermatophyta</taxon>
        <taxon>Magnoliopsida</taxon>
        <taxon>eudicotyledons</taxon>
        <taxon>Gunneridae</taxon>
        <taxon>Pentapetalae</taxon>
        <taxon>asterids</taxon>
        <taxon>lamiids</taxon>
        <taxon>Lamiales</taxon>
        <taxon>Scrophulariaceae</taxon>
        <taxon>Buddlejeae</taxon>
        <taxon>Buddleja</taxon>
    </lineage>
</organism>
<keyword evidence="3" id="KW-1185">Reference proteome</keyword>
<dbReference type="AlphaFoldDB" id="A0AAV6XIL0"/>
<proteinExistence type="predicted"/>
<evidence type="ECO:0000256" key="1">
    <source>
        <dbReference type="SAM" id="MobiDB-lite"/>
    </source>
</evidence>
<dbReference type="PANTHER" id="PTHR47597">
    <property type="entry name" value="IS A MEMBER OF THE PF|00364 BIOTIN-REQUIRING ENZYMES FAMILY-RELATED"/>
    <property type="match status" value="1"/>
</dbReference>
<comment type="caution">
    <text evidence="2">The sequence shown here is derived from an EMBL/GenBank/DDBJ whole genome shotgun (WGS) entry which is preliminary data.</text>
</comment>
<evidence type="ECO:0000313" key="3">
    <source>
        <dbReference type="Proteomes" id="UP000826271"/>
    </source>
</evidence>
<sequence length="195" mass="20744">MAACGFGASGLKIKSLDFGSVRPKLITLQPLHGLRTQRLVQFDGLVLSYRSKKSIFWCRNSVSEADSSADVEDNSEESKSSEAVSKLIPNAFEVESLLTSLCDTTSIAEFELKLGGFRLYVTRDLAEQSAPPQPPLPAPVTAHTVVETPGSNGSASSHSLALSKPVSSSTGVQTLLDKAVDEGLAILQSPRVIIQ</sequence>
<evidence type="ECO:0000313" key="2">
    <source>
        <dbReference type="EMBL" id="KAG8379862.1"/>
    </source>
</evidence>
<dbReference type="PANTHER" id="PTHR47597:SF1">
    <property type="entry name" value="IS A MEMBER OF THE PF|00364 BIOTIN-REQUIRING ENZYMES FAMILY-RELATED"/>
    <property type="match status" value="1"/>
</dbReference>
<reference evidence="2" key="1">
    <citation type="submission" date="2019-10" db="EMBL/GenBank/DDBJ databases">
        <authorList>
            <person name="Zhang R."/>
            <person name="Pan Y."/>
            <person name="Wang J."/>
            <person name="Ma R."/>
            <person name="Yu S."/>
        </authorList>
    </citation>
    <scope>NUCLEOTIDE SEQUENCE</scope>
    <source>
        <strain evidence="2">LA-IB0</strain>
        <tissue evidence="2">Leaf</tissue>
    </source>
</reference>
<gene>
    <name evidence="2" type="ORF">BUALT_Bualt07G0133500</name>
</gene>
<dbReference type="EMBL" id="WHWC01000007">
    <property type="protein sequence ID" value="KAG8379862.1"/>
    <property type="molecule type" value="Genomic_DNA"/>
</dbReference>
<name>A0AAV6XIL0_9LAMI</name>
<protein>
    <submittedName>
        <fullName evidence="2">Uncharacterized protein</fullName>
    </submittedName>
</protein>
<feature type="compositionally biased region" description="Polar residues" evidence="1">
    <location>
        <begin position="149"/>
        <end position="162"/>
    </location>
</feature>